<evidence type="ECO:0000313" key="3">
    <source>
        <dbReference type="EMBL" id="KAL0573279.1"/>
    </source>
</evidence>
<feature type="non-terminal residue" evidence="3">
    <location>
        <position position="371"/>
    </location>
</feature>
<sequence>MQYSIVAIRYVVFGLFVAFSAVVASVAVWNLTFLQVLTPSNGRGNAMGADSFLIFVGTSGLVVVFTILFIELARRNAFTSRLWFEATWTSVYLLMNLSALPRPFVPFLGPYHSSFIAGAITVTVIVPKQTCVRQTPRTQSCRSTHVLLAFIWMNMALLLLYWMFLALHIYVSSKSDQRVWLHNIHNLSTVQKNAPAAVAPSETPRSARWIPETIAAPQPRRPAPTAMYSYRSGLSPDYRIEHFEPPPLTSNQAGQQPLVPNRAQTFNDPPPENALYPQFLQPTLAVARAPVSTAPTNPHAPTTAAASPQSAASSTPSPLGDWPRADIMKRPSDRKKPVKESRVEVMNERAANTVASPRPSSSRQRPGGPRT</sequence>
<feature type="region of interest" description="Disordered" evidence="1">
    <location>
        <begin position="241"/>
        <end position="273"/>
    </location>
</feature>
<dbReference type="Proteomes" id="UP001465976">
    <property type="component" value="Unassembled WGS sequence"/>
</dbReference>
<keyword evidence="2" id="KW-1133">Transmembrane helix</keyword>
<feature type="compositionally biased region" description="Low complexity" evidence="1">
    <location>
        <begin position="356"/>
        <end position="371"/>
    </location>
</feature>
<organism evidence="3 4">
    <name type="scientific">Marasmius crinis-equi</name>
    <dbReference type="NCBI Taxonomy" id="585013"/>
    <lineage>
        <taxon>Eukaryota</taxon>
        <taxon>Fungi</taxon>
        <taxon>Dikarya</taxon>
        <taxon>Basidiomycota</taxon>
        <taxon>Agaricomycotina</taxon>
        <taxon>Agaricomycetes</taxon>
        <taxon>Agaricomycetidae</taxon>
        <taxon>Agaricales</taxon>
        <taxon>Marasmiineae</taxon>
        <taxon>Marasmiaceae</taxon>
        <taxon>Marasmius</taxon>
    </lineage>
</organism>
<gene>
    <name evidence="3" type="ORF">V5O48_008686</name>
</gene>
<feature type="transmembrane region" description="Helical" evidence="2">
    <location>
        <begin position="82"/>
        <end position="101"/>
    </location>
</feature>
<keyword evidence="2" id="KW-0472">Membrane</keyword>
<evidence type="ECO:0000313" key="4">
    <source>
        <dbReference type="Proteomes" id="UP001465976"/>
    </source>
</evidence>
<keyword evidence="4" id="KW-1185">Reference proteome</keyword>
<evidence type="ECO:0000256" key="2">
    <source>
        <dbReference type="SAM" id="Phobius"/>
    </source>
</evidence>
<keyword evidence="2" id="KW-0812">Transmembrane</keyword>
<feature type="compositionally biased region" description="Basic and acidic residues" evidence="1">
    <location>
        <begin position="323"/>
        <end position="347"/>
    </location>
</feature>
<dbReference type="EMBL" id="JBAHYK010000522">
    <property type="protein sequence ID" value="KAL0573279.1"/>
    <property type="molecule type" value="Genomic_DNA"/>
</dbReference>
<reference evidence="3 4" key="1">
    <citation type="submission" date="2024-02" db="EMBL/GenBank/DDBJ databases">
        <title>A draft genome for the cacao thread blight pathogen Marasmius crinis-equi.</title>
        <authorList>
            <person name="Cohen S.P."/>
            <person name="Baruah I.K."/>
            <person name="Amoako-Attah I."/>
            <person name="Bukari Y."/>
            <person name="Meinhardt L.W."/>
            <person name="Bailey B.A."/>
        </authorList>
    </citation>
    <scope>NUCLEOTIDE SEQUENCE [LARGE SCALE GENOMIC DNA]</scope>
    <source>
        <strain evidence="3 4">GH-76</strain>
    </source>
</reference>
<accession>A0ABR3FDQ4</accession>
<feature type="transmembrane region" description="Helical" evidence="2">
    <location>
        <begin position="146"/>
        <end position="171"/>
    </location>
</feature>
<feature type="region of interest" description="Disordered" evidence="1">
    <location>
        <begin position="291"/>
        <end position="371"/>
    </location>
</feature>
<name>A0ABR3FDQ4_9AGAR</name>
<feature type="transmembrane region" description="Helical" evidence="2">
    <location>
        <begin position="107"/>
        <end position="126"/>
    </location>
</feature>
<evidence type="ECO:0000256" key="1">
    <source>
        <dbReference type="SAM" id="MobiDB-lite"/>
    </source>
</evidence>
<feature type="compositionally biased region" description="Low complexity" evidence="1">
    <location>
        <begin position="292"/>
        <end position="318"/>
    </location>
</feature>
<comment type="caution">
    <text evidence="3">The sequence shown here is derived from an EMBL/GenBank/DDBJ whole genome shotgun (WGS) entry which is preliminary data.</text>
</comment>
<proteinExistence type="predicted"/>
<feature type="transmembrane region" description="Helical" evidence="2">
    <location>
        <begin position="7"/>
        <end position="31"/>
    </location>
</feature>
<feature type="transmembrane region" description="Helical" evidence="2">
    <location>
        <begin position="51"/>
        <end position="70"/>
    </location>
</feature>
<protein>
    <submittedName>
        <fullName evidence="3">Uncharacterized protein</fullName>
    </submittedName>
</protein>